<evidence type="ECO:0000313" key="1">
    <source>
        <dbReference type="EMBL" id="MDR9777870.1"/>
    </source>
</evidence>
<gene>
    <name evidence="1" type="ORF">RJJ65_35645</name>
</gene>
<evidence type="ECO:0000313" key="2">
    <source>
        <dbReference type="Proteomes" id="UP001268610"/>
    </source>
</evidence>
<protein>
    <submittedName>
        <fullName evidence="1">Uncharacterized protein</fullName>
    </submittedName>
</protein>
<accession>A0AAJ2LMR4</accession>
<dbReference type="RefSeq" id="WP_310866038.1">
    <property type="nucleotide sequence ID" value="NZ_JAVLSF010000255.1"/>
</dbReference>
<name>A0AAJ2LMR4_9HYPH</name>
<organism evidence="1 2">
    <name type="scientific">Rhizobium hidalgonense</name>
    <dbReference type="NCBI Taxonomy" id="1538159"/>
    <lineage>
        <taxon>Bacteria</taxon>
        <taxon>Pseudomonadati</taxon>
        <taxon>Pseudomonadota</taxon>
        <taxon>Alphaproteobacteria</taxon>
        <taxon>Hyphomicrobiales</taxon>
        <taxon>Rhizobiaceae</taxon>
        <taxon>Rhizobium/Agrobacterium group</taxon>
        <taxon>Rhizobium</taxon>
    </lineage>
</organism>
<reference evidence="1" key="1">
    <citation type="submission" date="2023-04" db="EMBL/GenBank/DDBJ databases">
        <title>Genomic characterization of faba bean (Vicia faba) microsymbionts in Mexican soils.</title>
        <authorList>
            <person name="Rivera Orduna F.N."/>
            <person name="Guevara-Luna J."/>
            <person name="Yan J."/>
            <person name="Arroyo-Herrera I."/>
            <person name="Li Y."/>
            <person name="Vasquez-Murrieta M.S."/>
            <person name="Wang E.T."/>
        </authorList>
    </citation>
    <scope>NUCLEOTIDE SEQUENCE</scope>
    <source>
        <strain evidence="1">CH26</strain>
    </source>
</reference>
<dbReference type="EMBL" id="JAVLSF010000255">
    <property type="protein sequence ID" value="MDR9777870.1"/>
    <property type="molecule type" value="Genomic_DNA"/>
</dbReference>
<dbReference type="AlphaFoldDB" id="A0AAJ2LMR4"/>
<sequence>MSFKMFQDDTASIDIGDLTIENNDERVAIFGSLNIGRDQQGLNQAKQLQAIINDMVAYLQQQDLPEQIETFTPKNVKNPFLT</sequence>
<dbReference type="Proteomes" id="UP001268610">
    <property type="component" value="Unassembled WGS sequence"/>
</dbReference>
<proteinExistence type="predicted"/>
<comment type="caution">
    <text evidence="1">The sequence shown here is derived from an EMBL/GenBank/DDBJ whole genome shotgun (WGS) entry which is preliminary data.</text>
</comment>
<feature type="non-terminal residue" evidence="1">
    <location>
        <position position="82"/>
    </location>
</feature>